<feature type="compositionally biased region" description="Basic and acidic residues" evidence="1">
    <location>
        <begin position="424"/>
        <end position="453"/>
    </location>
</feature>
<feature type="compositionally biased region" description="Polar residues" evidence="1">
    <location>
        <begin position="265"/>
        <end position="278"/>
    </location>
</feature>
<feature type="compositionally biased region" description="Low complexity" evidence="1">
    <location>
        <begin position="456"/>
        <end position="469"/>
    </location>
</feature>
<feature type="compositionally biased region" description="Basic residues" evidence="1">
    <location>
        <begin position="235"/>
        <end position="246"/>
    </location>
</feature>
<feature type="compositionally biased region" description="Polar residues" evidence="1">
    <location>
        <begin position="209"/>
        <end position="220"/>
    </location>
</feature>
<keyword evidence="2" id="KW-0812">Transmembrane</keyword>
<evidence type="ECO:0000313" key="3">
    <source>
        <dbReference type="EMBL" id="KAA8572140.1"/>
    </source>
</evidence>
<dbReference type="AlphaFoldDB" id="A0A5M9JU40"/>
<keyword evidence="2" id="KW-1133">Transmembrane helix</keyword>
<feature type="compositionally biased region" description="Basic and acidic residues" evidence="1">
    <location>
        <begin position="470"/>
        <end position="482"/>
    </location>
</feature>
<feature type="compositionally biased region" description="Low complexity" evidence="1">
    <location>
        <begin position="505"/>
        <end position="517"/>
    </location>
</feature>
<feature type="compositionally biased region" description="Basic residues" evidence="1">
    <location>
        <begin position="557"/>
        <end position="567"/>
    </location>
</feature>
<keyword evidence="4" id="KW-1185">Reference proteome</keyword>
<evidence type="ECO:0000313" key="4">
    <source>
        <dbReference type="Proteomes" id="UP000322873"/>
    </source>
</evidence>
<feature type="region of interest" description="Disordered" evidence="1">
    <location>
        <begin position="207"/>
        <end position="567"/>
    </location>
</feature>
<feature type="compositionally biased region" description="Basic residues" evidence="1">
    <location>
        <begin position="483"/>
        <end position="493"/>
    </location>
</feature>
<feature type="compositionally biased region" description="Basic and acidic residues" evidence="1">
    <location>
        <begin position="545"/>
        <end position="556"/>
    </location>
</feature>
<feature type="compositionally biased region" description="Polar residues" evidence="1">
    <location>
        <begin position="334"/>
        <end position="349"/>
    </location>
</feature>
<evidence type="ECO:0000256" key="2">
    <source>
        <dbReference type="SAM" id="Phobius"/>
    </source>
</evidence>
<organism evidence="3 4">
    <name type="scientific">Monilinia fructicola</name>
    <name type="common">Brown rot fungus</name>
    <name type="synonym">Ciboria fructicola</name>
    <dbReference type="NCBI Taxonomy" id="38448"/>
    <lineage>
        <taxon>Eukaryota</taxon>
        <taxon>Fungi</taxon>
        <taxon>Dikarya</taxon>
        <taxon>Ascomycota</taxon>
        <taxon>Pezizomycotina</taxon>
        <taxon>Leotiomycetes</taxon>
        <taxon>Helotiales</taxon>
        <taxon>Sclerotiniaceae</taxon>
        <taxon>Monilinia</taxon>
    </lineage>
</organism>
<feature type="compositionally biased region" description="Polar residues" evidence="1">
    <location>
        <begin position="387"/>
        <end position="410"/>
    </location>
</feature>
<proteinExistence type="predicted"/>
<feature type="transmembrane region" description="Helical" evidence="2">
    <location>
        <begin position="36"/>
        <end position="57"/>
    </location>
</feature>
<dbReference type="EMBL" id="VICG01000005">
    <property type="protein sequence ID" value="KAA8572140.1"/>
    <property type="molecule type" value="Genomic_DNA"/>
</dbReference>
<gene>
    <name evidence="3" type="ORF">EYC84_002055</name>
</gene>
<comment type="caution">
    <text evidence="3">The sequence shown here is derived from an EMBL/GenBank/DDBJ whole genome shotgun (WGS) entry which is preliminary data.</text>
</comment>
<sequence length="567" mass="62530">MCKILFQGFSEAKRGNFAAQEPSIFHEVKKREAAAALPKGICCGLTASLLFLLLLSIEFRACQYTNEHQLKNSLVYDTLLPSVDGTRLHLVGCSSKHNLLNSIIILKKLSYVSSLLERDAITSPSPPSDLVTKTLTARDGVGTVDPSKGVTPFDTVPNKFVFILIGLIGAGFVITGIWFFFIAKNGGFVFHENDWDDYKSTVLRRKGPNGTTLSGGSESTDLGGGSIVHGEKKRSTWGRKNKKSKKGGSGMERSRYKDYDEEESSLGTQSELTYSEMSEVNYPRKEKRNKKSRLRGGDLGDVPESEYGDNVADLRAYRHEKPARVGGMNRESESSIWEGSTNPEGSTVSDGLIKNRERSPEATPERRPKKSNNKDHYKIRKVIGTVQGPSSSSKDNGGNANFWNRQGTTKKSSRQSEADSSVTDDERIKAEARKLQEKGRAAQRRDFSFRVGDDNSSAAASSLISARDAAAAREQERREREARRARREARKQSRSQGHLAPPAYSAAESSVGGSELSSVREDSEVGGDTGHKSYPCHIPGLSSERGGHESDYTEDRRKKRNGGYRRE</sequence>
<keyword evidence="2" id="KW-0472">Membrane</keyword>
<name>A0A5M9JU40_MONFR</name>
<feature type="transmembrane region" description="Helical" evidence="2">
    <location>
        <begin position="160"/>
        <end position="181"/>
    </location>
</feature>
<evidence type="ECO:0008006" key="5">
    <source>
        <dbReference type="Google" id="ProtNLM"/>
    </source>
</evidence>
<feature type="compositionally biased region" description="Basic residues" evidence="1">
    <location>
        <begin position="285"/>
        <end position="294"/>
    </location>
</feature>
<dbReference type="VEuPathDB" id="FungiDB:MFRU_018g01360"/>
<dbReference type="Proteomes" id="UP000322873">
    <property type="component" value="Unassembled WGS sequence"/>
</dbReference>
<evidence type="ECO:0000256" key="1">
    <source>
        <dbReference type="SAM" id="MobiDB-lite"/>
    </source>
</evidence>
<accession>A0A5M9JU40</accession>
<reference evidence="3 4" key="1">
    <citation type="submission" date="2019-06" db="EMBL/GenBank/DDBJ databases">
        <title>Genome Sequence of the Brown Rot Fungal Pathogen Monilinia fructicola.</title>
        <authorList>
            <person name="De Miccolis Angelini R.M."/>
            <person name="Landi L."/>
            <person name="Abate D."/>
            <person name="Pollastro S."/>
            <person name="Romanazzi G."/>
            <person name="Faretra F."/>
        </authorList>
    </citation>
    <scope>NUCLEOTIDE SEQUENCE [LARGE SCALE GENOMIC DNA]</scope>
    <source>
        <strain evidence="3 4">Mfrc123</strain>
    </source>
</reference>
<protein>
    <recommendedName>
        <fullName evidence="5">Endosomal spry domain-containing protein</fullName>
    </recommendedName>
</protein>
<feature type="compositionally biased region" description="Basic and acidic residues" evidence="1">
    <location>
        <begin position="353"/>
        <end position="376"/>
    </location>
</feature>